<evidence type="ECO:0000256" key="1">
    <source>
        <dbReference type="ARBA" id="ARBA00023015"/>
    </source>
</evidence>
<dbReference type="RefSeq" id="WP_010572373.1">
    <property type="nucleotide sequence ID" value="NZ_CP033615.1"/>
</dbReference>
<evidence type="ECO:0000313" key="7">
    <source>
        <dbReference type="EMBL" id="PJZ29593.1"/>
    </source>
</evidence>
<accession>A0AAD0US42</accession>
<dbReference type="Gene3D" id="1.10.357.10">
    <property type="entry name" value="Tetracycline Repressor, domain 2"/>
    <property type="match status" value="1"/>
</dbReference>
<dbReference type="Proteomes" id="UP000276407">
    <property type="component" value="Chromosome 2"/>
</dbReference>
<reference evidence="6 9" key="2">
    <citation type="submission" date="2018-11" db="EMBL/GenBank/DDBJ databases">
        <title>Complete genome sequence of Leptospira kmetyi isolate LS 001/16 from soil sample associated with a leptospirosis patient in Kelantan.</title>
        <authorList>
            <person name="Muhammad Yusoff F."/>
            <person name="Muhammad Yusoff S."/>
            <person name="Ahmad M.N."/>
            <person name="Yusof N.Y."/>
            <person name="Aziah I."/>
        </authorList>
    </citation>
    <scope>NUCLEOTIDE SEQUENCE [LARGE SCALE GENOMIC DNA]</scope>
    <source>
        <strain evidence="6 9">LS 001/16</strain>
    </source>
</reference>
<dbReference type="InterPro" id="IPR009057">
    <property type="entry name" value="Homeodomain-like_sf"/>
</dbReference>
<dbReference type="SUPFAM" id="SSF46689">
    <property type="entry name" value="Homeodomain-like"/>
    <property type="match status" value="1"/>
</dbReference>
<dbReference type="PANTHER" id="PTHR47506:SF6">
    <property type="entry name" value="HTH-TYPE TRANSCRIPTIONAL REPRESSOR NEMR"/>
    <property type="match status" value="1"/>
</dbReference>
<evidence type="ECO:0000256" key="4">
    <source>
        <dbReference type="PROSITE-ProRule" id="PRU00335"/>
    </source>
</evidence>
<feature type="domain" description="HTH tetR-type" evidence="5">
    <location>
        <begin position="9"/>
        <end position="69"/>
    </location>
</feature>
<evidence type="ECO:0000313" key="6">
    <source>
        <dbReference type="EMBL" id="AYV57651.1"/>
    </source>
</evidence>
<gene>
    <name evidence="7" type="ORF">CH378_11615</name>
    <name evidence="6" type="ORF">EFP84_18575</name>
</gene>
<keyword evidence="2 4" id="KW-0238">DNA-binding</keyword>
<dbReference type="PROSITE" id="PS50977">
    <property type="entry name" value="HTH_TETR_2"/>
    <property type="match status" value="1"/>
</dbReference>
<dbReference type="AlphaFoldDB" id="A0AAD0US42"/>
<evidence type="ECO:0000259" key="5">
    <source>
        <dbReference type="PROSITE" id="PS50977"/>
    </source>
</evidence>
<dbReference type="Pfam" id="PF00440">
    <property type="entry name" value="TetR_N"/>
    <property type="match status" value="1"/>
</dbReference>
<evidence type="ECO:0000313" key="9">
    <source>
        <dbReference type="Proteomes" id="UP000276407"/>
    </source>
</evidence>
<evidence type="ECO:0000256" key="2">
    <source>
        <dbReference type="ARBA" id="ARBA00023125"/>
    </source>
</evidence>
<reference evidence="7 8" key="1">
    <citation type="submission" date="2017-07" db="EMBL/GenBank/DDBJ databases">
        <title>Leptospira spp. isolated from tropical soils.</title>
        <authorList>
            <person name="Thibeaux R."/>
            <person name="Iraola G."/>
            <person name="Ferres I."/>
            <person name="Bierque E."/>
            <person name="Girault D."/>
            <person name="Soupe-Gilbert M.-E."/>
            <person name="Picardeau M."/>
            <person name="Goarant C."/>
        </authorList>
    </citation>
    <scope>NUCLEOTIDE SEQUENCE [LARGE SCALE GENOMIC DNA]</scope>
    <source>
        <strain evidence="7 8">JW2-C-B1</strain>
    </source>
</reference>
<dbReference type="PANTHER" id="PTHR47506">
    <property type="entry name" value="TRANSCRIPTIONAL REGULATORY PROTEIN"/>
    <property type="match status" value="1"/>
</dbReference>
<proteinExistence type="predicted"/>
<dbReference type="KEGG" id="lkm:EFP84_18575"/>
<protein>
    <submittedName>
        <fullName evidence="6">TetR/AcrR family transcriptional regulator</fullName>
    </submittedName>
</protein>
<keyword evidence="3" id="KW-0804">Transcription</keyword>
<evidence type="ECO:0000313" key="8">
    <source>
        <dbReference type="Proteomes" id="UP000231919"/>
    </source>
</evidence>
<dbReference type="EMBL" id="CP033615">
    <property type="protein sequence ID" value="AYV57651.1"/>
    <property type="molecule type" value="Genomic_DNA"/>
</dbReference>
<keyword evidence="1" id="KW-0805">Transcription regulation</keyword>
<name>A0AAD0US42_9LEPT</name>
<feature type="DNA-binding region" description="H-T-H motif" evidence="4">
    <location>
        <begin position="32"/>
        <end position="51"/>
    </location>
</feature>
<dbReference type="InterPro" id="IPR001647">
    <property type="entry name" value="HTH_TetR"/>
</dbReference>
<dbReference type="EMBL" id="NPDP01000019">
    <property type="protein sequence ID" value="PJZ29593.1"/>
    <property type="molecule type" value="Genomic_DNA"/>
</dbReference>
<dbReference type="Proteomes" id="UP000231919">
    <property type="component" value="Unassembled WGS sequence"/>
</dbReference>
<sequence>MKISQKESETKRKTILEAGIRLVRLYGPDGIGIQEIADEAKIPKGSFYNYFPSKDQFLIEALEEYTENAVLWNEKTIEAGGRGFSSLTYLYEQKILLEKELLQDGLSCLINVLAQHSSSKRTELRSRLKVSLDRISNEILNSIQVNRNENDKRKDGGLGSNENILHHIQFLESSWRGAMLLARATGEVSYLERFRSSISGNGFF</sequence>
<dbReference type="GO" id="GO:0003677">
    <property type="term" value="F:DNA binding"/>
    <property type="evidence" value="ECO:0007669"/>
    <property type="project" value="UniProtKB-UniRule"/>
</dbReference>
<evidence type="ECO:0000256" key="3">
    <source>
        <dbReference type="ARBA" id="ARBA00023163"/>
    </source>
</evidence>
<organism evidence="6 9">
    <name type="scientific">Leptospira kmetyi</name>
    <dbReference type="NCBI Taxonomy" id="408139"/>
    <lineage>
        <taxon>Bacteria</taxon>
        <taxon>Pseudomonadati</taxon>
        <taxon>Spirochaetota</taxon>
        <taxon>Spirochaetia</taxon>
        <taxon>Leptospirales</taxon>
        <taxon>Leptospiraceae</taxon>
        <taxon>Leptospira</taxon>
    </lineage>
</organism>
<keyword evidence="8" id="KW-1185">Reference proteome</keyword>